<feature type="active site" evidence="10">
    <location>
        <position position="399"/>
    </location>
</feature>
<proteinExistence type="inferred from homology"/>
<dbReference type="PRINTS" id="PR00730">
    <property type="entry name" value="THERMOLYSIN"/>
</dbReference>
<evidence type="ECO:0000256" key="10">
    <source>
        <dbReference type="PIRSR" id="PIRSR623612-1"/>
    </source>
</evidence>
<dbReference type="Gene3D" id="1.10.390.10">
    <property type="entry name" value="Neutral Protease Domain 2"/>
    <property type="match status" value="1"/>
</dbReference>
<dbReference type="Gene3D" id="3.10.170.10">
    <property type="match status" value="1"/>
</dbReference>
<dbReference type="CDD" id="cd09597">
    <property type="entry name" value="M4_TLP"/>
    <property type="match status" value="1"/>
</dbReference>
<sequence length="571" mass="63471">MTFQRMSLSFGLKVTACLVWALSLQAATLEVLWVKKGEEPSFLSQFGVLNENAPPTLRLPQNTVNHAKNTLRFVQGRVDDNQISHVRYDQYFLGVPVWGAQLIYHLGNNSITLTGQVIAHIEEDIKTLDTKLSAEDAKQIAFSKIPGNKEPVIKKIVYLKSKSSKAVLAYLISYWAETQEGRSFPHFIINANTGKTLRFWNGHEKAEIGQGQGGVTFSNLSYRPGRYQFGTYFAGLNALGKLNVVYRTGTCTINNPLFQVVSLENQAQPNLPFTLPISYANAQKYQLLPFSYACSSPNYLNLNDGGFAPVNDGLSPINDVTYFIQQTFDMYRVQYGSSAPIGSNLPIRVYVHLDDFDNAEACSTSCMRESGVAGPQQLTFGNGSSENAPYSDIGTSGHEFAHLVTGYFSNLIYENQSGGINESFSDMGEFALKSYLRKRYPWIWNGKDWTIGLDISKIKKASRYMNNPPLDGHSIGNAANFVRGMDVHYSSGVFNKAFYLLSTTPGWTVEKAFRIMFDANMHYWIPASTFDYAACGVIQAAYNRGYPHQDVINAFSRVGVTCLVGEAPLMA</sequence>
<dbReference type="InterPro" id="IPR011096">
    <property type="entry name" value="FTP_domain"/>
</dbReference>
<dbReference type="Proteomes" id="UP000032803">
    <property type="component" value="Chromosome I"/>
</dbReference>
<keyword evidence="8 11" id="KW-0482">Metalloprotease</keyword>
<dbReference type="InterPro" id="IPR025711">
    <property type="entry name" value="PepSY"/>
</dbReference>
<evidence type="ECO:0000256" key="11">
    <source>
        <dbReference type="RuleBase" id="RU366073"/>
    </source>
</evidence>
<dbReference type="EMBL" id="LN681225">
    <property type="protein sequence ID" value="CEK10438.1"/>
    <property type="molecule type" value="Genomic_DNA"/>
</dbReference>
<dbReference type="KEGG" id="lha:LHA_1395"/>
<comment type="similarity">
    <text evidence="2 11">Belongs to the peptidase M4 family.</text>
</comment>
<dbReference type="GO" id="GO:0005576">
    <property type="term" value="C:extracellular region"/>
    <property type="evidence" value="ECO:0007669"/>
    <property type="project" value="UniProtKB-SubCell"/>
</dbReference>
<dbReference type="STRING" id="449.LHA_1395"/>
<keyword evidence="4" id="KW-0479">Metal-binding</keyword>
<organism evidence="16 17">
    <name type="scientific">Legionella hackeliae</name>
    <dbReference type="NCBI Taxonomy" id="449"/>
    <lineage>
        <taxon>Bacteria</taxon>
        <taxon>Pseudomonadati</taxon>
        <taxon>Pseudomonadota</taxon>
        <taxon>Gammaproteobacteria</taxon>
        <taxon>Legionellales</taxon>
        <taxon>Legionellaceae</taxon>
        <taxon>Legionella</taxon>
    </lineage>
</organism>
<dbReference type="GO" id="GO:0046872">
    <property type="term" value="F:metal ion binding"/>
    <property type="evidence" value="ECO:0007669"/>
    <property type="project" value="UniProtKB-UniRule"/>
</dbReference>
<evidence type="ECO:0000256" key="8">
    <source>
        <dbReference type="ARBA" id="ARBA00023049"/>
    </source>
</evidence>
<dbReference type="Gene3D" id="3.10.450.40">
    <property type="match status" value="1"/>
</dbReference>
<dbReference type="EC" id="3.4.24.-" evidence="11"/>
<dbReference type="SUPFAM" id="SSF55486">
    <property type="entry name" value="Metalloproteases ('zincins'), catalytic domain"/>
    <property type="match status" value="1"/>
</dbReference>
<dbReference type="GO" id="GO:0004222">
    <property type="term" value="F:metalloendopeptidase activity"/>
    <property type="evidence" value="ECO:0007669"/>
    <property type="project" value="UniProtKB-UniRule"/>
</dbReference>
<keyword evidence="17" id="KW-1185">Reference proteome</keyword>
<reference evidence="17" key="1">
    <citation type="submission" date="2014-09" db="EMBL/GenBank/DDBJ databases">
        <authorList>
            <person name="Gomez-Valero L."/>
        </authorList>
    </citation>
    <scope>NUCLEOTIDE SEQUENCE [LARGE SCALE GENOMIC DNA]</scope>
    <source>
        <strain evidence="17">ATCC35250</strain>
    </source>
</reference>
<comment type="cofactor">
    <cofactor evidence="1 11">
        <name>Zn(2+)</name>
        <dbReference type="ChEBI" id="CHEBI:29105"/>
    </cofactor>
</comment>
<feature type="domain" description="FTP" evidence="15">
    <location>
        <begin position="70"/>
        <end position="110"/>
    </location>
</feature>
<keyword evidence="6 11" id="KW-0378">Hydrolase</keyword>
<keyword evidence="11" id="KW-0964">Secreted</keyword>
<evidence type="ECO:0000259" key="13">
    <source>
        <dbReference type="Pfam" id="PF02868"/>
    </source>
</evidence>
<feature type="active site" description="Proton donor" evidence="10">
    <location>
        <position position="488"/>
    </location>
</feature>
<dbReference type="OrthoDB" id="5378341at2"/>
<dbReference type="AlphaFoldDB" id="A0A0A8UNU9"/>
<keyword evidence="7 11" id="KW-0862">Zinc</keyword>
<dbReference type="PANTHER" id="PTHR33794:SF1">
    <property type="entry name" value="BACILLOLYSIN"/>
    <property type="match status" value="1"/>
</dbReference>
<dbReference type="InterPro" id="IPR013856">
    <property type="entry name" value="Peptidase_M4_domain"/>
</dbReference>
<dbReference type="PATRIC" id="fig|449.7.peg.613"/>
<feature type="domain" description="PepSY" evidence="14">
    <location>
        <begin position="131"/>
        <end position="198"/>
    </location>
</feature>
<dbReference type="GO" id="GO:0006508">
    <property type="term" value="P:proteolysis"/>
    <property type="evidence" value="ECO:0007669"/>
    <property type="project" value="UniProtKB-KW"/>
</dbReference>
<keyword evidence="3 11" id="KW-0645">Protease</keyword>
<dbReference type="Pfam" id="PF01447">
    <property type="entry name" value="Peptidase_M4"/>
    <property type="match status" value="1"/>
</dbReference>
<comment type="subcellular location">
    <subcellularLocation>
        <location evidence="11">Secreted</location>
    </subcellularLocation>
</comment>
<evidence type="ECO:0000256" key="7">
    <source>
        <dbReference type="ARBA" id="ARBA00022833"/>
    </source>
</evidence>
<accession>A0A0A8UNU9</accession>
<evidence type="ECO:0000259" key="14">
    <source>
        <dbReference type="Pfam" id="PF03413"/>
    </source>
</evidence>
<feature type="domain" description="Peptidase M4" evidence="12">
    <location>
        <begin position="241"/>
        <end position="405"/>
    </location>
</feature>
<evidence type="ECO:0000313" key="16">
    <source>
        <dbReference type="EMBL" id="CEK10438.1"/>
    </source>
</evidence>
<dbReference type="RefSeq" id="WP_082060308.1">
    <property type="nucleotide sequence ID" value="NZ_LN681225.1"/>
</dbReference>
<dbReference type="Pfam" id="PF07504">
    <property type="entry name" value="FTP"/>
    <property type="match status" value="1"/>
</dbReference>
<comment type="function">
    <text evidence="11">Extracellular zinc metalloprotease.</text>
</comment>
<protein>
    <recommendedName>
        <fullName evidence="11">Neutral metalloproteinase</fullName>
        <ecNumber evidence="11">3.4.24.-</ecNumber>
    </recommendedName>
</protein>
<dbReference type="Pfam" id="PF03413">
    <property type="entry name" value="PepSY"/>
    <property type="match status" value="1"/>
</dbReference>
<dbReference type="InterPro" id="IPR027268">
    <property type="entry name" value="Peptidase_M4/M1_CTD_sf"/>
</dbReference>
<evidence type="ECO:0000256" key="5">
    <source>
        <dbReference type="ARBA" id="ARBA00022729"/>
    </source>
</evidence>
<evidence type="ECO:0000256" key="9">
    <source>
        <dbReference type="ARBA" id="ARBA00023145"/>
    </source>
</evidence>
<evidence type="ECO:0000256" key="3">
    <source>
        <dbReference type="ARBA" id="ARBA00022670"/>
    </source>
</evidence>
<dbReference type="PANTHER" id="PTHR33794">
    <property type="entry name" value="BACILLOLYSIN"/>
    <property type="match status" value="1"/>
</dbReference>
<evidence type="ECO:0000259" key="12">
    <source>
        <dbReference type="Pfam" id="PF01447"/>
    </source>
</evidence>
<keyword evidence="9" id="KW-0865">Zymogen</keyword>
<evidence type="ECO:0000256" key="2">
    <source>
        <dbReference type="ARBA" id="ARBA00009388"/>
    </source>
</evidence>
<gene>
    <name evidence="16" type="ORF">LHA_1395</name>
</gene>
<feature type="domain" description="Peptidase M4 C-terminal" evidence="13">
    <location>
        <begin position="409"/>
        <end position="560"/>
    </location>
</feature>
<evidence type="ECO:0000256" key="1">
    <source>
        <dbReference type="ARBA" id="ARBA00001947"/>
    </source>
</evidence>
<dbReference type="Gene3D" id="3.10.450.490">
    <property type="match status" value="1"/>
</dbReference>
<evidence type="ECO:0000313" key="17">
    <source>
        <dbReference type="Proteomes" id="UP000032803"/>
    </source>
</evidence>
<dbReference type="Pfam" id="PF02868">
    <property type="entry name" value="Peptidase_M4_C"/>
    <property type="match status" value="1"/>
</dbReference>
<keyword evidence="5" id="KW-0732">Signal</keyword>
<dbReference type="InterPro" id="IPR023612">
    <property type="entry name" value="Peptidase_M4"/>
</dbReference>
<dbReference type="InterPro" id="IPR001570">
    <property type="entry name" value="Peptidase_M4_C_domain"/>
</dbReference>
<evidence type="ECO:0000259" key="15">
    <source>
        <dbReference type="Pfam" id="PF07504"/>
    </source>
</evidence>
<evidence type="ECO:0000256" key="4">
    <source>
        <dbReference type="ARBA" id="ARBA00022723"/>
    </source>
</evidence>
<dbReference type="HOGENOM" id="CLU_008590_4_2_6"/>
<dbReference type="InterPro" id="IPR050728">
    <property type="entry name" value="Zinc_Metalloprotease_M4"/>
</dbReference>
<name>A0A0A8UNU9_LEGHA</name>
<evidence type="ECO:0000256" key="6">
    <source>
        <dbReference type="ARBA" id="ARBA00022801"/>
    </source>
</evidence>